<sequence>MYRTEQYMRYGIWGIMIIVLESHVGITCACLPYLRFIFDHIFKNYLSQLSNRYKTDTRTKTKQSDIENDGHPFHELAPKPPANKIYRRTSFDISILEQGSDEDLVGHTNIVGKDEDSHSRRDIIEKNSENER</sequence>
<evidence type="ECO:0000256" key="1">
    <source>
        <dbReference type="SAM" id="MobiDB-lite"/>
    </source>
</evidence>
<feature type="region of interest" description="Disordered" evidence="1">
    <location>
        <begin position="106"/>
        <end position="132"/>
    </location>
</feature>
<keyword evidence="2" id="KW-1133">Transmembrane helix</keyword>
<keyword evidence="4" id="KW-1185">Reference proteome</keyword>
<keyword evidence="2" id="KW-0472">Membrane</keyword>
<gene>
    <name evidence="3" type="ORF">BS50DRAFT_587677</name>
</gene>
<feature type="transmembrane region" description="Helical" evidence="2">
    <location>
        <begin position="12"/>
        <end position="34"/>
    </location>
</feature>
<feature type="region of interest" description="Disordered" evidence="1">
    <location>
        <begin position="57"/>
        <end position="81"/>
    </location>
</feature>
<organism evidence="3 4">
    <name type="scientific">Corynespora cassiicola Philippines</name>
    <dbReference type="NCBI Taxonomy" id="1448308"/>
    <lineage>
        <taxon>Eukaryota</taxon>
        <taxon>Fungi</taxon>
        <taxon>Dikarya</taxon>
        <taxon>Ascomycota</taxon>
        <taxon>Pezizomycotina</taxon>
        <taxon>Dothideomycetes</taxon>
        <taxon>Pleosporomycetidae</taxon>
        <taxon>Pleosporales</taxon>
        <taxon>Corynesporascaceae</taxon>
        <taxon>Corynespora</taxon>
    </lineage>
</organism>
<reference evidence="3 4" key="1">
    <citation type="journal article" date="2018" name="Front. Microbiol.">
        <title>Genome-Wide Analysis of Corynespora cassiicola Leaf Fall Disease Putative Effectors.</title>
        <authorList>
            <person name="Lopez D."/>
            <person name="Ribeiro S."/>
            <person name="Label P."/>
            <person name="Fumanal B."/>
            <person name="Venisse J.S."/>
            <person name="Kohler A."/>
            <person name="de Oliveira R.R."/>
            <person name="Labutti K."/>
            <person name="Lipzen A."/>
            <person name="Lail K."/>
            <person name="Bauer D."/>
            <person name="Ohm R.A."/>
            <person name="Barry K.W."/>
            <person name="Spatafora J."/>
            <person name="Grigoriev I.V."/>
            <person name="Martin F.M."/>
            <person name="Pujade-Renaud V."/>
        </authorList>
    </citation>
    <scope>NUCLEOTIDE SEQUENCE [LARGE SCALE GENOMIC DNA]</scope>
    <source>
        <strain evidence="3 4">Philippines</strain>
    </source>
</reference>
<feature type="compositionally biased region" description="Basic and acidic residues" evidence="1">
    <location>
        <begin position="112"/>
        <end position="132"/>
    </location>
</feature>
<keyword evidence="2" id="KW-0812">Transmembrane</keyword>
<evidence type="ECO:0000256" key="2">
    <source>
        <dbReference type="SAM" id="Phobius"/>
    </source>
</evidence>
<dbReference type="Proteomes" id="UP000240883">
    <property type="component" value="Unassembled WGS sequence"/>
</dbReference>
<dbReference type="EMBL" id="KZ678135">
    <property type="protein sequence ID" value="PSN66573.1"/>
    <property type="molecule type" value="Genomic_DNA"/>
</dbReference>
<dbReference type="AlphaFoldDB" id="A0A2T2NMB4"/>
<accession>A0A2T2NMB4</accession>
<evidence type="ECO:0000313" key="4">
    <source>
        <dbReference type="Proteomes" id="UP000240883"/>
    </source>
</evidence>
<name>A0A2T2NMB4_CORCC</name>
<proteinExistence type="predicted"/>
<protein>
    <submittedName>
        <fullName evidence="3">Uncharacterized protein</fullName>
    </submittedName>
</protein>
<evidence type="ECO:0000313" key="3">
    <source>
        <dbReference type="EMBL" id="PSN66573.1"/>
    </source>
</evidence>
<feature type="compositionally biased region" description="Basic and acidic residues" evidence="1">
    <location>
        <begin position="57"/>
        <end position="77"/>
    </location>
</feature>